<dbReference type="PANTHER" id="PTHR43757:SF15">
    <property type="entry name" value="PYRUVATE DEHYDROGENASE PHOSPHATASE REGULATORY SUBUNIT, MITOCHONDRIAL-LIKE"/>
    <property type="match status" value="1"/>
</dbReference>
<dbReference type="InterPro" id="IPR032503">
    <property type="entry name" value="FAO_M"/>
</dbReference>
<evidence type="ECO:0000259" key="5">
    <source>
        <dbReference type="Pfam" id="PF08669"/>
    </source>
</evidence>
<dbReference type="PANTHER" id="PTHR43757">
    <property type="entry name" value="AMINOMETHYLTRANSFERASE"/>
    <property type="match status" value="1"/>
</dbReference>
<dbReference type="STRING" id="1274631.LMTR13_25925"/>
<accession>A0A1B1UJZ5</accession>
<dbReference type="InterPro" id="IPR029043">
    <property type="entry name" value="GcvT/YgfZ_C"/>
</dbReference>
<evidence type="ECO:0000256" key="2">
    <source>
        <dbReference type="ARBA" id="ARBA00023002"/>
    </source>
</evidence>
<dbReference type="Pfam" id="PF08669">
    <property type="entry name" value="GCV_T_C"/>
    <property type="match status" value="1"/>
</dbReference>
<name>A0A1B1UJZ5_9BRAD</name>
<gene>
    <name evidence="7" type="ORF">LMTR13_25925</name>
</gene>
<evidence type="ECO:0000259" key="4">
    <source>
        <dbReference type="Pfam" id="PF01571"/>
    </source>
</evidence>
<dbReference type="EMBL" id="CP016428">
    <property type="protein sequence ID" value="ANW03074.1"/>
    <property type="molecule type" value="Genomic_DNA"/>
</dbReference>
<protein>
    <submittedName>
        <fullName evidence="7">FAD-dependent oxidoreductase</fullName>
    </submittedName>
</protein>
<evidence type="ECO:0000259" key="3">
    <source>
        <dbReference type="Pfam" id="PF01266"/>
    </source>
</evidence>
<feature type="domain" description="FAD dependent oxidoreductase central" evidence="6">
    <location>
        <begin position="370"/>
        <end position="424"/>
    </location>
</feature>
<reference evidence="7 8" key="1">
    <citation type="submission" date="2016-07" db="EMBL/GenBank/DDBJ databases">
        <title>Complete genome sequence of Bradyrhizobium icense LMTR 13T, a potential inoculant strain isolated from lima bean (Phaseolus lunatus) in Peru.</title>
        <authorList>
            <person name="Ormeno-Orrillo E."/>
            <person name="Duran D."/>
            <person name="Rogel M.A."/>
            <person name="Rey L."/>
            <person name="Imperial J."/>
            <person name="Ruiz-Argueso T."/>
            <person name="Martinez-Romero E."/>
        </authorList>
    </citation>
    <scope>NUCLEOTIDE SEQUENCE [LARGE SCALE GENOMIC DNA]</scope>
    <source>
        <strain evidence="7 8">LMTR 13</strain>
    </source>
</reference>
<dbReference type="Pfam" id="PF01571">
    <property type="entry name" value="GCV_T"/>
    <property type="match status" value="1"/>
</dbReference>
<dbReference type="RefSeq" id="WP_065730263.1">
    <property type="nucleotide sequence ID" value="NZ_CP016428.1"/>
</dbReference>
<evidence type="ECO:0000313" key="7">
    <source>
        <dbReference type="EMBL" id="ANW03074.1"/>
    </source>
</evidence>
<dbReference type="SUPFAM" id="SSF54373">
    <property type="entry name" value="FAD-linked reductases, C-terminal domain"/>
    <property type="match status" value="1"/>
</dbReference>
<dbReference type="Gene3D" id="3.30.9.10">
    <property type="entry name" value="D-Amino Acid Oxidase, subunit A, domain 2"/>
    <property type="match status" value="1"/>
</dbReference>
<evidence type="ECO:0000256" key="1">
    <source>
        <dbReference type="ARBA" id="ARBA00008609"/>
    </source>
</evidence>
<dbReference type="Gene3D" id="3.30.70.1400">
    <property type="entry name" value="Aminomethyltransferase beta-barrel domains"/>
    <property type="match status" value="1"/>
</dbReference>
<dbReference type="SUPFAM" id="SSF103025">
    <property type="entry name" value="Folate-binding domain"/>
    <property type="match status" value="1"/>
</dbReference>
<dbReference type="Gene3D" id="3.50.50.60">
    <property type="entry name" value="FAD/NAD(P)-binding domain"/>
    <property type="match status" value="1"/>
</dbReference>
<dbReference type="InterPro" id="IPR028896">
    <property type="entry name" value="GcvT/YgfZ/DmdA"/>
</dbReference>
<dbReference type="SUPFAM" id="SSF51905">
    <property type="entry name" value="FAD/NAD(P)-binding domain"/>
    <property type="match status" value="1"/>
</dbReference>
<dbReference type="AlphaFoldDB" id="A0A1B1UJZ5"/>
<dbReference type="Pfam" id="PF01266">
    <property type="entry name" value="DAO"/>
    <property type="match status" value="1"/>
</dbReference>
<dbReference type="KEGG" id="bic:LMTR13_25925"/>
<dbReference type="InterPro" id="IPR027266">
    <property type="entry name" value="TrmE/GcvT-like"/>
</dbReference>
<feature type="domain" description="Aminomethyltransferase C-terminal" evidence="5">
    <location>
        <begin position="723"/>
        <end position="807"/>
    </location>
</feature>
<organism evidence="7 8">
    <name type="scientific">Bradyrhizobium icense</name>
    <dbReference type="NCBI Taxonomy" id="1274631"/>
    <lineage>
        <taxon>Bacteria</taxon>
        <taxon>Pseudomonadati</taxon>
        <taxon>Pseudomonadota</taxon>
        <taxon>Alphaproteobacteria</taxon>
        <taxon>Hyphomicrobiales</taxon>
        <taxon>Nitrobacteraceae</taxon>
        <taxon>Bradyrhizobium</taxon>
    </lineage>
</organism>
<dbReference type="SUPFAM" id="SSF101790">
    <property type="entry name" value="Aminomethyltransferase beta-barrel domain"/>
    <property type="match status" value="1"/>
</dbReference>
<dbReference type="InterPro" id="IPR006222">
    <property type="entry name" value="GCVT_N"/>
</dbReference>
<dbReference type="Gene3D" id="3.30.1360.120">
    <property type="entry name" value="Probable tRNA modification gtpase trme, domain 1"/>
    <property type="match status" value="1"/>
</dbReference>
<proteinExistence type="inferred from homology"/>
<dbReference type="Pfam" id="PF16350">
    <property type="entry name" value="FAO_M"/>
    <property type="match status" value="1"/>
</dbReference>
<comment type="similarity">
    <text evidence="1">Belongs to the GcvT family.</text>
</comment>
<dbReference type="Gene3D" id="2.40.30.110">
    <property type="entry name" value="Aminomethyltransferase beta-barrel domains"/>
    <property type="match status" value="1"/>
</dbReference>
<dbReference type="InterPro" id="IPR006076">
    <property type="entry name" value="FAD-dep_OxRdtase"/>
</dbReference>
<dbReference type="InterPro" id="IPR013977">
    <property type="entry name" value="GcvT_C"/>
</dbReference>
<keyword evidence="2" id="KW-0560">Oxidoreductase</keyword>
<feature type="domain" description="GCVT N-terminal" evidence="4">
    <location>
        <begin position="426"/>
        <end position="703"/>
    </location>
</feature>
<evidence type="ECO:0000259" key="6">
    <source>
        <dbReference type="Pfam" id="PF16350"/>
    </source>
</evidence>
<dbReference type="InterPro" id="IPR036188">
    <property type="entry name" value="FAD/NAD-bd_sf"/>
</dbReference>
<keyword evidence="8" id="KW-1185">Reference proteome</keyword>
<sequence>MQSKLPSHAEYVIVGGGIIGLSTAFHLTRLGHHDVLLLERDQLTCGTTWHAAGLVTQLRANENMAKLAQYTAGLFHELENLTGQSTGFRQSGSITIAATPARLEELKRGASMGRSFGLEVEMIDAAEAKRRVPLLDVADVIGAAWIPSDGMTSPVDTARAFAAGARQGGAEILERTPVTRIIVEKGRIAGVETAEGVVRAEKVVICTGMWTRTLAAELNWTVPLQAAEHFYVVTEAIADLPSDLPTIRDMDAHFYAKPDAGKLLVGFFETRGKPWGMDGIPHDFSFDSLPDDFEHIEPYLINAMRRIPALENVGLQLNFNGPESFTPDNRFLLGPAPDIANLYVAAGFNSCGIESSGGAGKVMAEWMSTGVPASDYWEMDVRRAMPFQRNRRYLRDRTGEAVGNLWALHWPHKSPETARDVRVSPLHDRLAAAGANFGEAAGWERAQWFGGAEAPTSTHATFGRDDWFKASGAEHEATRSGVTLFDQTSFAHLLVQGRDALALLQRLSTNNVDVPVGRIVYTPWLNERGGMESDVTIARTGDDELLVVTAAVQRIRDLAWLRMHAKGAGHVFVTDVSSGYACLSVMGPRSRELLMRVSPADFSDAAFPFATAREIEIGYGMAFAFRMTFVGELGWELHIPVEQALGIYDALVAAGRDLSLRHAGYVALNTLRLEAGYRDWGSDVSDEDTPLESGLGFTVAWKKAEDFIGRTVLESQRALVPRRRLVQLVAPKAVPLMFGTEPVWRNGSLVGYLRSAGFGHTLGCGVGMGYVHSETGVSAEWLAQGTFEIEIAGERHAAIASLRPFYDLNRTRVKGEWRKAEDLIAPELLLARSKE</sequence>
<dbReference type="Proteomes" id="UP000092839">
    <property type="component" value="Chromosome"/>
</dbReference>
<dbReference type="OrthoDB" id="9804379at2"/>
<evidence type="ECO:0000313" key="8">
    <source>
        <dbReference type="Proteomes" id="UP000092839"/>
    </source>
</evidence>
<dbReference type="GO" id="GO:0016491">
    <property type="term" value="F:oxidoreductase activity"/>
    <property type="evidence" value="ECO:0007669"/>
    <property type="project" value="UniProtKB-KW"/>
</dbReference>
<feature type="domain" description="FAD dependent oxidoreductase" evidence="3">
    <location>
        <begin position="11"/>
        <end position="366"/>
    </location>
</feature>